<dbReference type="OrthoDB" id="27218at2759"/>
<evidence type="ECO:0000313" key="2">
    <source>
        <dbReference type="Proteomes" id="UP000087171"/>
    </source>
</evidence>
<protein>
    <submittedName>
        <fullName evidence="3">Exportin-5-like isoform X1</fullName>
    </submittedName>
</protein>
<dbReference type="GO" id="GO:0000055">
    <property type="term" value="P:ribosomal large subunit export from nucleus"/>
    <property type="evidence" value="ECO:0007669"/>
    <property type="project" value="TreeGrafter"/>
</dbReference>
<dbReference type="InterPro" id="IPR016024">
    <property type="entry name" value="ARM-type_fold"/>
</dbReference>
<dbReference type="InterPro" id="IPR011989">
    <property type="entry name" value="ARM-like"/>
</dbReference>
<gene>
    <name evidence="3" type="primary">LOC101514391</name>
</gene>
<evidence type="ECO:0000313" key="3">
    <source>
        <dbReference type="RefSeq" id="XP_027191233.1"/>
    </source>
</evidence>
<dbReference type="PANTHER" id="PTHR11223">
    <property type="entry name" value="EXPORTIN 1/5"/>
    <property type="match status" value="1"/>
</dbReference>
<feature type="domain" description="Exportin-1/Importin-beta-like" evidence="1">
    <location>
        <begin position="149"/>
        <end position="198"/>
    </location>
</feature>
<name>A0A3Q7XTD6_CICAR</name>
<dbReference type="Pfam" id="PF08389">
    <property type="entry name" value="Xpo1"/>
    <property type="match status" value="1"/>
</dbReference>
<dbReference type="AlphaFoldDB" id="A0A3Q7XTD6"/>
<dbReference type="InterPro" id="IPR045065">
    <property type="entry name" value="XPO1/5"/>
</dbReference>
<proteinExistence type="predicted"/>
<dbReference type="SUPFAM" id="SSF48371">
    <property type="entry name" value="ARM repeat"/>
    <property type="match status" value="1"/>
</dbReference>
<dbReference type="STRING" id="3827.A0A3Q7XTD6"/>
<reference evidence="2" key="1">
    <citation type="journal article" date="2013" name="Nat. Biotechnol.">
        <title>Draft genome sequence of chickpea (Cicer arietinum) provides a resource for trait improvement.</title>
        <authorList>
            <person name="Varshney R.K."/>
            <person name="Song C."/>
            <person name="Saxena R.K."/>
            <person name="Azam S."/>
            <person name="Yu S."/>
            <person name="Sharpe A.G."/>
            <person name="Cannon S."/>
            <person name="Baek J."/>
            <person name="Rosen B.D."/>
            <person name="Tar'an B."/>
            <person name="Millan T."/>
            <person name="Zhang X."/>
            <person name="Ramsay L.D."/>
            <person name="Iwata A."/>
            <person name="Wang Y."/>
            <person name="Nelson W."/>
            <person name="Farmer A.D."/>
            <person name="Gaur P.M."/>
            <person name="Soderlund C."/>
            <person name="Penmetsa R.V."/>
            <person name="Xu C."/>
            <person name="Bharti A.K."/>
            <person name="He W."/>
            <person name="Winter P."/>
            <person name="Zhao S."/>
            <person name="Hane J.K."/>
            <person name="Carrasquilla-Garcia N."/>
            <person name="Condie J.A."/>
            <person name="Upadhyaya H.D."/>
            <person name="Luo M.C."/>
            <person name="Thudi M."/>
            <person name="Gowda C.L."/>
            <person name="Singh N.P."/>
            <person name="Lichtenzveig J."/>
            <person name="Gali K.K."/>
            <person name="Rubio J."/>
            <person name="Nadarajan N."/>
            <person name="Dolezel J."/>
            <person name="Bansal K.C."/>
            <person name="Xu X."/>
            <person name="Edwards D."/>
            <person name="Zhang G."/>
            <person name="Kahl G."/>
            <person name="Gil J."/>
            <person name="Singh K.B."/>
            <person name="Datta S.K."/>
            <person name="Jackson S.A."/>
            <person name="Wang J."/>
            <person name="Cook D.R."/>
        </authorList>
    </citation>
    <scope>NUCLEOTIDE SEQUENCE [LARGE SCALE GENOMIC DNA]</scope>
    <source>
        <strain evidence="2">cv. CDC Frontier</strain>
    </source>
</reference>
<dbReference type="Proteomes" id="UP000087171">
    <property type="component" value="Chromosome Ca6"/>
</dbReference>
<evidence type="ECO:0000259" key="1">
    <source>
        <dbReference type="Pfam" id="PF08389"/>
    </source>
</evidence>
<keyword evidence="2" id="KW-1185">Reference proteome</keyword>
<organism evidence="2 3">
    <name type="scientific">Cicer arietinum</name>
    <name type="common">Chickpea</name>
    <name type="synonym">Garbanzo</name>
    <dbReference type="NCBI Taxonomy" id="3827"/>
    <lineage>
        <taxon>Eukaryota</taxon>
        <taxon>Viridiplantae</taxon>
        <taxon>Streptophyta</taxon>
        <taxon>Embryophyta</taxon>
        <taxon>Tracheophyta</taxon>
        <taxon>Spermatophyta</taxon>
        <taxon>Magnoliopsida</taxon>
        <taxon>eudicotyledons</taxon>
        <taxon>Gunneridae</taxon>
        <taxon>Pentapetalae</taxon>
        <taxon>rosids</taxon>
        <taxon>fabids</taxon>
        <taxon>Fabales</taxon>
        <taxon>Fabaceae</taxon>
        <taxon>Papilionoideae</taxon>
        <taxon>50 kb inversion clade</taxon>
        <taxon>NPAAA clade</taxon>
        <taxon>Hologalegina</taxon>
        <taxon>IRL clade</taxon>
        <taxon>Cicereae</taxon>
        <taxon>Cicer</taxon>
    </lineage>
</organism>
<dbReference type="RefSeq" id="XP_027191233.1">
    <property type="nucleotide sequence ID" value="XM_027335432.1"/>
</dbReference>
<accession>A0A3Q7XTD6</accession>
<dbReference type="GO" id="GO:0006611">
    <property type="term" value="P:protein export from nucleus"/>
    <property type="evidence" value="ECO:0007669"/>
    <property type="project" value="InterPro"/>
</dbReference>
<dbReference type="InterPro" id="IPR013598">
    <property type="entry name" value="Exportin-1/Importin-b-like"/>
</dbReference>
<reference evidence="3" key="2">
    <citation type="submission" date="2025-08" db="UniProtKB">
        <authorList>
            <consortium name="RefSeq"/>
        </authorList>
    </citation>
    <scope>IDENTIFICATION</scope>
    <source>
        <tissue evidence="3">Etiolated seedlings</tissue>
    </source>
</reference>
<dbReference type="GO" id="GO:0005634">
    <property type="term" value="C:nucleus"/>
    <property type="evidence" value="ECO:0007669"/>
    <property type="project" value="TreeGrafter"/>
</dbReference>
<dbReference type="GO" id="GO:0005049">
    <property type="term" value="F:nuclear export signal receptor activity"/>
    <property type="evidence" value="ECO:0007669"/>
    <property type="project" value="InterPro"/>
</dbReference>
<dbReference type="GO" id="GO:0000056">
    <property type="term" value="P:ribosomal small subunit export from nucleus"/>
    <property type="evidence" value="ECO:0007669"/>
    <property type="project" value="TreeGrafter"/>
</dbReference>
<dbReference type="GO" id="GO:0005737">
    <property type="term" value="C:cytoplasm"/>
    <property type="evidence" value="ECO:0007669"/>
    <property type="project" value="TreeGrafter"/>
</dbReference>
<dbReference type="PANTHER" id="PTHR11223:SF2">
    <property type="entry name" value="EXPORTIN-1"/>
    <property type="match status" value="1"/>
</dbReference>
<dbReference type="Gene3D" id="1.25.10.10">
    <property type="entry name" value="Leucine-rich Repeat Variant"/>
    <property type="match status" value="1"/>
</dbReference>
<sequence>MFSYLYYFFSFSVLSTIELPLSQPLVSKNDQIASIGYVGNEWDEEYDKGKRKKLRDSKQSFGGSNIFQEIATEKSKLKRAKRNHSTSGNPPFRIRLKNSLLSYVLDGVIKYRWNALPVEQRDGMKNFISDVIVQLSGNEASFQTERLDVNKLNIILVQILKHEWPARWRNFIADLVSATKTSETICENCMVILKKLGKKTKPSEHKSLRTSGG</sequence>